<name>A0ACC2IIR3_9PLEO</name>
<accession>A0ACC2IIR3</accession>
<proteinExistence type="predicted"/>
<evidence type="ECO:0000313" key="2">
    <source>
        <dbReference type="Proteomes" id="UP001153331"/>
    </source>
</evidence>
<keyword evidence="2" id="KW-1185">Reference proteome</keyword>
<gene>
    <name evidence="1" type="ORF">OPT61_g3190</name>
</gene>
<comment type="caution">
    <text evidence="1">The sequence shown here is derived from an EMBL/GenBank/DDBJ whole genome shotgun (WGS) entry which is preliminary data.</text>
</comment>
<protein>
    <submittedName>
        <fullName evidence="1">Uncharacterized protein</fullName>
    </submittedName>
</protein>
<dbReference type="Proteomes" id="UP001153331">
    <property type="component" value="Unassembled WGS sequence"/>
</dbReference>
<organism evidence="1 2">
    <name type="scientific">Boeremia exigua</name>
    <dbReference type="NCBI Taxonomy" id="749465"/>
    <lineage>
        <taxon>Eukaryota</taxon>
        <taxon>Fungi</taxon>
        <taxon>Dikarya</taxon>
        <taxon>Ascomycota</taxon>
        <taxon>Pezizomycotina</taxon>
        <taxon>Dothideomycetes</taxon>
        <taxon>Pleosporomycetidae</taxon>
        <taxon>Pleosporales</taxon>
        <taxon>Pleosporineae</taxon>
        <taxon>Didymellaceae</taxon>
        <taxon>Boeremia</taxon>
    </lineage>
</organism>
<dbReference type="EMBL" id="JAPHNI010000159">
    <property type="protein sequence ID" value="KAJ8115081.1"/>
    <property type="molecule type" value="Genomic_DNA"/>
</dbReference>
<evidence type="ECO:0000313" key="1">
    <source>
        <dbReference type="EMBL" id="KAJ8115081.1"/>
    </source>
</evidence>
<sequence>MSRNNEQTPLLQERWNEEGENRTLLRIEDLPKESNPREWSRWNKMANVVVVAGMSILSPLVSSMFTPGIAQIAKDLNTSTTAVIGTTTGYVVMLGIGPLLLAPLSETFGRRNLYLTCFSIFTLLQIPTGFSPNIGFLIAIRSVAGFFGSVGVANGGGTISGLDHEKKVCSIGADELPDMFIPSERAGVFGWYLLGPLLGPTIGPLLGGVIVQELGWRWTYWIMAVVSFVNTAAGYFLLRETYVPRILSQKKDEFERDASNSDGAKYSFEGEDTRPLRQKLLHSLKRPPKIFAQPIVATMAVYQALIFGTTFSIYTNMQKIYSELYGFNTEQVGLLYLGPGLGFLFAVFFLVPRIDTVYKSLTAKHGDKAKPEYRLPLANIGAALIPVSLFWFAWTVEKHTHWFASILATFFYGIGQVMILNCTQNYYIDSFEKYAASAIAAGTVFRSLVGGVVPLAAPGLFEKLGYGWGISVFAFIGLVLAPAPILFYIYGERIRQRFPVNL</sequence>
<reference evidence="1" key="1">
    <citation type="submission" date="2022-11" db="EMBL/GenBank/DDBJ databases">
        <title>Genome Sequence of Boeremia exigua.</title>
        <authorList>
            <person name="Buettner E."/>
        </authorList>
    </citation>
    <scope>NUCLEOTIDE SEQUENCE</scope>
    <source>
        <strain evidence="1">CU02</strain>
    </source>
</reference>